<evidence type="ECO:0000313" key="3">
    <source>
        <dbReference type="Proteomes" id="UP000694844"/>
    </source>
</evidence>
<dbReference type="OrthoDB" id="6052143at2759"/>
<dbReference type="InterPro" id="IPR038461">
    <property type="entry name" value="Schlafen_AlbA_2_dom_sf"/>
</dbReference>
<dbReference type="KEGG" id="cvn:111138412"/>
<dbReference type="InterPro" id="IPR048729">
    <property type="entry name" value="SLFN_GTPase-like"/>
</dbReference>
<dbReference type="Gene3D" id="3.30.950.30">
    <property type="entry name" value="Schlafen, AAA domain"/>
    <property type="match status" value="1"/>
</dbReference>
<evidence type="ECO:0000259" key="1">
    <source>
        <dbReference type="Pfam" id="PF04326"/>
    </source>
</evidence>
<protein>
    <submittedName>
        <fullName evidence="4">Schlafen family member 13-like</fullName>
    </submittedName>
</protein>
<feature type="domain" description="Schlafen GTPase-like" evidence="2">
    <location>
        <begin position="422"/>
        <end position="519"/>
    </location>
</feature>
<dbReference type="Pfam" id="PF04326">
    <property type="entry name" value="SLFN_AlbA_2"/>
    <property type="match status" value="1"/>
</dbReference>
<name>A0A8B8F2M3_CRAVI</name>
<dbReference type="AlphaFoldDB" id="A0A8B8F2M3"/>
<dbReference type="InterPro" id="IPR027417">
    <property type="entry name" value="P-loop_NTPase"/>
</dbReference>
<evidence type="ECO:0000259" key="2">
    <source>
        <dbReference type="Pfam" id="PF21026"/>
    </source>
</evidence>
<dbReference type="Proteomes" id="UP000694844">
    <property type="component" value="Chromosome 5"/>
</dbReference>
<feature type="domain" description="Schlafen AlbA-2" evidence="1">
    <location>
        <begin position="186"/>
        <end position="307"/>
    </location>
</feature>
<dbReference type="InterPro" id="IPR029684">
    <property type="entry name" value="Schlafen"/>
</dbReference>
<dbReference type="Gene3D" id="3.40.50.300">
    <property type="entry name" value="P-loop containing nucleotide triphosphate hydrolases"/>
    <property type="match status" value="1"/>
</dbReference>
<reference evidence="4" key="1">
    <citation type="submission" date="2025-08" db="UniProtKB">
        <authorList>
            <consortium name="RefSeq"/>
        </authorList>
    </citation>
    <scope>IDENTIFICATION</scope>
    <source>
        <tissue evidence="4">Whole sample</tissue>
    </source>
</reference>
<dbReference type="GeneID" id="111138412"/>
<dbReference type="SUPFAM" id="SSF52540">
    <property type="entry name" value="P-loop containing nucleoside triphosphate hydrolases"/>
    <property type="match status" value="1"/>
</dbReference>
<gene>
    <name evidence="4" type="primary">LOC111138412</name>
</gene>
<accession>A0A8B8F2M3</accession>
<proteinExistence type="predicted"/>
<evidence type="ECO:0000313" key="4">
    <source>
        <dbReference type="RefSeq" id="XP_022346073.1"/>
    </source>
</evidence>
<dbReference type="PANTHER" id="PTHR12155:SF30">
    <property type="entry name" value="PROTEIN SLFN14"/>
    <property type="match status" value="1"/>
</dbReference>
<dbReference type="InterPro" id="IPR007421">
    <property type="entry name" value="Schlafen_AlbA_2_dom"/>
</dbReference>
<dbReference type="Pfam" id="PF21026">
    <property type="entry name" value="SLFN_GTPase-like"/>
    <property type="match status" value="1"/>
</dbReference>
<dbReference type="RefSeq" id="XP_022346073.1">
    <property type="nucleotide sequence ID" value="XM_022490365.1"/>
</dbReference>
<sequence length="910" mass="103052">MKKFKRRKMSEGITGLSTDDITCHLHRYGDCVLHCTVYISRGIHELDNDIVLRYACAITNSGGGILHMKNVDYKNGVCSKDLDTWWSGMEIKLAEMISSDDICNYFDMVGNYDDADLYLFIKSSEHICTINYHSRLPTDTATHEVSYQSVIKLLQKEGCEIKPLSSLPPVPTDYHYGVTHDCLKQETKQIQFKQLSGRNSRDGKGIPDKIRSLVSKYVSAFANHEGGHIYFGIDDDQAAVYGEELSYQDQERTAKLVQLRMDVIIWGSSSFSAKRGTHWDIQFFPVQGVPPRKNSRYVVVVSVCKFPGGIFTATPDSYFVNTRSQEVECWSFEQWKKAMLNPFRDRPELHGRFVKLPLTVPQAPLVFSLKHTISSIKAKLFTEKSMKLPQPRHFLSFVSCQATRDLVCSVVDLFSGDRHLSLFVNCWGLSVSLPPIPKVICDLFIASESHGCHLITFADSESGAIWTHAHDVATHLKYKMVALGGCLAKFGITTHIINVKNFMDVKGDLNCKFYPSHYDMSSEKLDEIVNSLIVIMAAYQPVDFTTLNSINMENILSHDSHFFLLTCDQFELLFRQQFTKELWIHSPPGAGKTVAAVQVVQELKQRGCQSSEILYLAENKLLCSYVRSFNICLVSTRLEFMSAKKEAFSSVRNVIVDEAQNFKDRDGDWYSAAEQLTKQTSVPGDCVDKKQESNSNFNLLERHGFFWVFMDYAQKVHKFNAGLPSIIGKNNFMMSEITRNSKEIFEYAMKFMGSPSEKEKVQVFRDKVELPEFDTSPHLGHDYKSGKSVEILKCDKEHLKEKLFQVLSTIIDSGVNVDDLAVLVGSKQDKPEVKEDVEPVMGRIQRGVEVDTVKEFSGLDRGTIIGVDPKVNADHADLDKFILSLATRARDKLVIISTSDDVQKELDRDN</sequence>
<dbReference type="PANTHER" id="PTHR12155">
    <property type="entry name" value="SCHLAFEN"/>
    <property type="match status" value="1"/>
</dbReference>
<keyword evidence="3" id="KW-1185">Reference proteome</keyword>
<organism evidence="3 4">
    <name type="scientific">Crassostrea virginica</name>
    <name type="common">Eastern oyster</name>
    <dbReference type="NCBI Taxonomy" id="6565"/>
    <lineage>
        <taxon>Eukaryota</taxon>
        <taxon>Metazoa</taxon>
        <taxon>Spiralia</taxon>
        <taxon>Lophotrochozoa</taxon>
        <taxon>Mollusca</taxon>
        <taxon>Bivalvia</taxon>
        <taxon>Autobranchia</taxon>
        <taxon>Pteriomorphia</taxon>
        <taxon>Ostreida</taxon>
        <taxon>Ostreoidea</taxon>
        <taxon>Ostreidae</taxon>
        <taxon>Crassostrea</taxon>
    </lineage>
</organism>